<keyword evidence="2" id="KW-0808">Transferase</keyword>
<feature type="domain" description="Methyltransferase" evidence="3">
    <location>
        <begin position="50"/>
        <end position="138"/>
    </location>
</feature>
<dbReference type="RefSeq" id="WP_344803338.1">
    <property type="nucleotide sequence ID" value="NZ_BAABAB010000010.1"/>
</dbReference>
<dbReference type="InterPro" id="IPR051052">
    <property type="entry name" value="Diverse_substrate_MTase"/>
</dbReference>
<dbReference type="EMBL" id="BAABAB010000010">
    <property type="protein sequence ID" value="GAA3615476.1"/>
    <property type="molecule type" value="Genomic_DNA"/>
</dbReference>
<dbReference type="Gene3D" id="3.40.50.150">
    <property type="entry name" value="Vaccinia Virus protein VP39"/>
    <property type="match status" value="1"/>
</dbReference>
<reference evidence="5" key="1">
    <citation type="journal article" date="2019" name="Int. J. Syst. Evol. Microbiol.">
        <title>The Global Catalogue of Microorganisms (GCM) 10K type strain sequencing project: providing services to taxonomists for standard genome sequencing and annotation.</title>
        <authorList>
            <consortium name="The Broad Institute Genomics Platform"/>
            <consortium name="The Broad Institute Genome Sequencing Center for Infectious Disease"/>
            <person name="Wu L."/>
            <person name="Ma J."/>
        </authorList>
    </citation>
    <scope>NUCLEOTIDE SEQUENCE [LARGE SCALE GENOMIC DNA]</scope>
    <source>
        <strain evidence="5">JCM 16929</strain>
    </source>
</reference>
<sequence length="274" mass="29977">MPDDEPTWSWDPSLYAGSARHYAVGRVAYPPTMVEALVDALSLDGTGTLLDVGCGPGSVILLLAPYVQTAIGVDADPDMLHEAARLAGLRGIDNVEWRRLRAEQLPADLPPARVITLAQSFHWMDRPRVAGILRTMLEPDGALVHVSAETHEGDDPGDVAAPPWAAVEQLVARYLGPRRRAGQGVRPPGRSDENTIYRQAGFHGPQSITVPGWRVQRGVDQIVAALHSLSWAAPHLFGDRLEDFDAELRALLVDSAPDGRFSETMRPIRLDLWR</sequence>
<dbReference type="InterPro" id="IPR029063">
    <property type="entry name" value="SAM-dependent_MTases_sf"/>
</dbReference>
<evidence type="ECO:0000313" key="5">
    <source>
        <dbReference type="Proteomes" id="UP001501490"/>
    </source>
</evidence>
<evidence type="ECO:0000256" key="1">
    <source>
        <dbReference type="ARBA" id="ARBA00022603"/>
    </source>
</evidence>
<dbReference type="InterPro" id="IPR041698">
    <property type="entry name" value="Methyltransf_25"/>
</dbReference>
<keyword evidence="5" id="KW-1185">Reference proteome</keyword>
<protein>
    <submittedName>
        <fullName evidence="4">Class I SAM-dependent methyltransferase</fullName>
    </submittedName>
</protein>
<dbReference type="CDD" id="cd02440">
    <property type="entry name" value="AdoMet_MTases"/>
    <property type="match status" value="1"/>
</dbReference>
<comment type="caution">
    <text evidence="4">The sequence shown here is derived from an EMBL/GenBank/DDBJ whole genome shotgun (WGS) entry which is preliminary data.</text>
</comment>
<dbReference type="PANTHER" id="PTHR44942">
    <property type="entry name" value="METHYLTRANSF_11 DOMAIN-CONTAINING PROTEIN"/>
    <property type="match status" value="1"/>
</dbReference>
<evidence type="ECO:0000259" key="3">
    <source>
        <dbReference type="Pfam" id="PF13649"/>
    </source>
</evidence>
<dbReference type="GO" id="GO:0008168">
    <property type="term" value="F:methyltransferase activity"/>
    <property type="evidence" value="ECO:0007669"/>
    <property type="project" value="UniProtKB-KW"/>
</dbReference>
<accession>A0ABP6ZRU1</accession>
<proteinExistence type="predicted"/>
<evidence type="ECO:0000256" key="2">
    <source>
        <dbReference type="ARBA" id="ARBA00022679"/>
    </source>
</evidence>
<dbReference type="PANTHER" id="PTHR44942:SF4">
    <property type="entry name" value="METHYLTRANSFERASE TYPE 11 DOMAIN-CONTAINING PROTEIN"/>
    <property type="match status" value="1"/>
</dbReference>
<dbReference type="GO" id="GO:0032259">
    <property type="term" value="P:methylation"/>
    <property type="evidence" value="ECO:0007669"/>
    <property type="project" value="UniProtKB-KW"/>
</dbReference>
<gene>
    <name evidence="4" type="ORF">GCM10022236_16870</name>
</gene>
<name>A0ABP6ZRU1_9ACTN</name>
<keyword evidence="1 4" id="KW-0489">Methyltransferase</keyword>
<dbReference type="Proteomes" id="UP001501490">
    <property type="component" value="Unassembled WGS sequence"/>
</dbReference>
<evidence type="ECO:0000313" key="4">
    <source>
        <dbReference type="EMBL" id="GAA3615476.1"/>
    </source>
</evidence>
<organism evidence="4 5">
    <name type="scientific">Microlunatus ginsengisoli</name>
    <dbReference type="NCBI Taxonomy" id="363863"/>
    <lineage>
        <taxon>Bacteria</taxon>
        <taxon>Bacillati</taxon>
        <taxon>Actinomycetota</taxon>
        <taxon>Actinomycetes</taxon>
        <taxon>Propionibacteriales</taxon>
        <taxon>Propionibacteriaceae</taxon>
        <taxon>Microlunatus</taxon>
    </lineage>
</organism>
<dbReference type="Pfam" id="PF13649">
    <property type="entry name" value="Methyltransf_25"/>
    <property type="match status" value="1"/>
</dbReference>
<dbReference type="SUPFAM" id="SSF53335">
    <property type="entry name" value="S-adenosyl-L-methionine-dependent methyltransferases"/>
    <property type="match status" value="1"/>
</dbReference>